<dbReference type="VEuPathDB" id="FungiDB:P170DRAFT_193173"/>
<gene>
    <name evidence="1" type="ORF">P170DRAFT_193173</name>
</gene>
<dbReference type="RefSeq" id="XP_024702761.1">
    <property type="nucleotide sequence ID" value="XM_024842715.1"/>
</dbReference>
<sequence length="213" mass="24368">MVRCRNRSYGTCRGAKSMLLGSESLLRGEFDEALGWRNRAAALDGLKAEGDRGVDSRAQWYYDSWKIPLANKIAVGLRWWRAWFASWREGLQKSYGTCYTRLETSFSARPDSAMGPGNLRGKWMITRRSRIPQAKRSVANGVALSRTRGAGIRSQTTKCSLSDNNKQRVIFDRFNFCDCVLYSRQEAKATRRQHVCIPCLNGGRMKERERRGR</sequence>
<dbReference type="Proteomes" id="UP000234275">
    <property type="component" value="Unassembled WGS sequence"/>
</dbReference>
<name>A0A2I2G3K8_9EURO</name>
<keyword evidence="2" id="KW-1185">Reference proteome</keyword>
<protein>
    <submittedName>
        <fullName evidence="1">Uncharacterized protein</fullName>
    </submittedName>
</protein>
<dbReference type="EMBL" id="MSFO01000005">
    <property type="protein sequence ID" value="PLB47459.1"/>
    <property type="molecule type" value="Genomic_DNA"/>
</dbReference>
<dbReference type="GeneID" id="36550413"/>
<reference evidence="1 2" key="1">
    <citation type="submission" date="2016-12" db="EMBL/GenBank/DDBJ databases">
        <title>The genomes of Aspergillus section Nigri reveals drivers in fungal speciation.</title>
        <authorList>
            <consortium name="DOE Joint Genome Institute"/>
            <person name="Vesth T.C."/>
            <person name="Nybo J."/>
            <person name="Theobald S."/>
            <person name="Brandl J."/>
            <person name="Frisvad J.C."/>
            <person name="Nielsen K.F."/>
            <person name="Lyhne E.K."/>
            <person name="Kogle M.E."/>
            <person name="Kuo A."/>
            <person name="Riley R."/>
            <person name="Clum A."/>
            <person name="Nolan M."/>
            <person name="Lipzen A."/>
            <person name="Salamov A."/>
            <person name="Henrissat B."/>
            <person name="Wiebenga A."/>
            <person name="De Vries R.P."/>
            <person name="Grigoriev I.V."/>
            <person name="Mortensen U.H."/>
            <person name="Andersen M.R."/>
            <person name="Baker S.E."/>
        </authorList>
    </citation>
    <scope>NUCLEOTIDE SEQUENCE [LARGE SCALE GENOMIC DNA]</scope>
    <source>
        <strain evidence="1 2">IBT 23096</strain>
    </source>
</reference>
<proteinExistence type="predicted"/>
<organism evidence="1 2">
    <name type="scientific">Aspergillus steynii IBT 23096</name>
    <dbReference type="NCBI Taxonomy" id="1392250"/>
    <lineage>
        <taxon>Eukaryota</taxon>
        <taxon>Fungi</taxon>
        <taxon>Dikarya</taxon>
        <taxon>Ascomycota</taxon>
        <taxon>Pezizomycotina</taxon>
        <taxon>Eurotiomycetes</taxon>
        <taxon>Eurotiomycetidae</taxon>
        <taxon>Eurotiales</taxon>
        <taxon>Aspergillaceae</taxon>
        <taxon>Aspergillus</taxon>
        <taxon>Aspergillus subgen. Circumdati</taxon>
    </lineage>
</organism>
<evidence type="ECO:0000313" key="2">
    <source>
        <dbReference type="Proteomes" id="UP000234275"/>
    </source>
</evidence>
<dbReference type="AlphaFoldDB" id="A0A2I2G3K8"/>
<comment type="caution">
    <text evidence="1">The sequence shown here is derived from an EMBL/GenBank/DDBJ whole genome shotgun (WGS) entry which is preliminary data.</text>
</comment>
<accession>A0A2I2G3K8</accession>
<evidence type="ECO:0000313" key="1">
    <source>
        <dbReference type="EMBL" id="PLB47459.1"/>
    </source>
</evidence>